<gene>
    <name evidence="1" type="ORF">BJ138DRAFT_44995</name>
</gene>
<accession>A0ACB7ZSV0</accession>
<evidence type="ECO:0000313" key="1">
    <source>
        <dbReference type="EMBL" id="KAH7904006.1"/>
    </source>
</evidence>
<dbReference type="EMBL" id="MU268653">
    <property type="protein sequence ID" value="KAH7904006.1"/>
    <property type="molecule type" value="Genomic_DNA"/>
</dbReference>
<comment type="caution">
    <text evidence="1">The sequence shown here is derived from an EMBL/GenBank/DDBJ whole genome shotgun (WGS) entry which is preliminary data.</text>
</comment>
<evidence type="ECO:0000313" key="2">
    <source>
        <dbReference type="Proteomes" id="UP000790377"/>
    </source>
</evidence>
<organism evidence="1 2">
    <name type="scientific">Hygrophoropsis aurantiaca</name>
    <dbReference type="NCBI Taxonomy" id="72124"/>
    <lineage>
        <taxon>Eukaryota</taxon>
        <taxon>Fungi</taxon>
        <taxon>Dikarya</taxon>
        <taxon>Basidiomycota</taxon>
        <taxon>Agaricomycotina</taxon>
        <taxon>Agaricomycetes</taxon>
        <taxon>Agaricomycetidae</taxon>
        <taxon>Boletales</taxon>
        <taxon>Coniophorineae</taxon>
        <taxon>Hygrophoropsidaceae</taxon>
        <taxon>Hygrophoropsis</taxon>
    </lineage>
</organism>
<name>A0ACB7ZSV0_9AGAM</name>
<dbReference type="Proteomes" id="UP000790377">
    <property type="component" value="Unassembled WGS sequence"/>
</dbReference>
<proteinExistence type="predicted"/>
<protein>
    <submittedName>
        <fullName evidence="1">Uncharacterized protein</fullName>
    </submittedName>
</protein>
<sequence length="328" mass="36023">MKLALILAMSDPALIIQELQQTQTTNYITAAAGALVVYDQALTFSQEVNHIWSRQWSLMTALYLIARYSGSLTIIGLAAWDVCTSWTYAVNVNITLAVNWAANIFLLSMQAILVVRVCALFGRSKKISIFLATCYALQATTVFVMTVLQFNNRALHEYVASISPAIGSIAQNVVYSNPSIDTIFAQNSTIVSVVFNTVLLLFALWAFIRHALQAKTLDKGLSINAFVRTLVADHLVYFVCNLIWLSLSLASDYFTEPNVVLTGALNVFTSLAVIAGPRMVISIRAIENKTRREGVVLGGSLRLSTIRVAIREPPTQSERAIDVGGQRI</sequence>
<reference evidence="1" key="1">
    <citation type="journal article" date="2021" name="New Phytol.">
        <title>Evolutionary innovations through gain and loss of genes in the ectomycorrhizal Boletales.</title>
        <authorList>
            <person name="Wu G."/>
            <person name="Miyauchi S."/>
            <person name="Morin E."/>
            <person name="Kuo A."/>
            <person name="Drula E."/>
            <person name="Varga T."/>
            <person name="Kohler A."/>
            <person name="Feng B."/>
            <person name="Cao Y."/>
            <person name="Lipzen A."/>
            <person name="Daum C."/>
            <person name="Hundley H."/>
            <person name="Pangilinan J."/>
            <person name="Johnson J."/>
            <person name="Barry K."/>
            <person name="LaButti K."/>
            <person name="Ng V."/>
            <person name="Ahrendt S."/>
            <person name="Min B."/>
            <person name="Choi I.G."/>
            <person name="Park H."/>
            <person name="Plett J.M."/>
            <person name="Magnuson J."/>
            <person name="Spatafora J.W."/>
            <person name="Nagy L.G."/>
            <person name="Henrissat B."/>
            <person name="Grigoriev I.V."/>
            <person name="Yang Z.L."/>
            <person name="Xu J."/>
            <person name="Martin F.M."/>
        </authorList>
    </citation>
    <scope>NUCLEOTIDE SEQUENCE</scope>
    <source>
        <strain evidence="1">ATCC 28755</strain>
    </source>
</reference>
<keyword evidence="2" id="KW-1185">Reference proteome</keyword>